<feature type="transmembrane region" description="Helical" evidence="6">
    <location>
        <begin position="42"/>
        <end position="62"/>
    </location>
</feature>
<comment type="subcellular location">
    <subcellularLocation>
        <location evidence="1">Membrane</location>
        <topology evidence="1">Multi-pass membrane protein</topology>
    </subcellularLocation>
</comment>
<evidence type="ECO:0000313" key="8">
    <source>
        <dbReference type="EMBL" id="MDT0305573.1"/>
    </source>
</evidence>
<feature type="transmembrane region" description="Helical" evidence="6">
    <location>
        <begin position="490"/>
        <end position="511"/>
    </location>
</feature>
<keyword evidence="2 6" id="KW-0812">Transmembrane</keyword>
<feature type="transmembrane region" description="Helical" evidence="6">
    <location>
        <begin position="12"/>
        <end position="30"/>
    </location>
</feature>
<feature type="transmembrane region" description="Helical" evidence="6">
    <location>
        <begin position="437"/>
        <end position="456"/>
    </location>
</feature>
<feature type="transmembrane region" description="Helical" evidence="6">
    <location>
        <begin position="353"/>
        <end position="372"/>
    </location>
</feature>
<comment type="caution">
    <text evidence="8">The sequence shown here is derived from an EMBL/GenBank/DDBJ whole genome shotgun (WGS) entry which is preliminary data.</text>
</comment>
<gene>
    <name evidence="8" type="ORF">RM780_01150</name>
</gene>
<feature type="transmembrane region" description="Helical" evidence="6">
    <location>
        <begin position="74"/>
        <end position="96"/>
    </location>
</feature>
<dbReference type="PANTHER" id="PTHR31310">
    <property type="match status" value="1"/>
</dbReference>
<evidence type="ECO:0000256" key="6">
    <source>
        <dbReference type="SAM" id="Phobius"/>
    </source>
</evidence>
<dbReference type="EMBL" id="JAVREN010000001">
    <property type="protein sequence ID" value="MDT0305573.1"/>
    <property type="molecule type" value="Genomic_DNA"/>
</dbReference>
<feature type="domain" description="Inositolphosphotransferase Aur1/Ipt1" evidence="7">
    <location>
        <begin position="321"/>
        <end position="502"/>
    </location>
</feature>
<keyword evidence="3 6" id="KW-1133">Transmembrane helix</keyword>
<dbReference type="InterPro" id="IPR052185">
    <property type="entry name" value="IPC_Synthase-Related"/>
</dbReference>
<feature type="transmembrane region" description="Helical" evidence="6">
    <location>
        <begin position="384"/>
        <end position="402"/>
    </location>
</feature>
<feature type="transmembrane region" description="Helical" evidence="6">
    <location>
        <begin position="463"/>
        <end position="484"/>
    </location>
</feature>
<evidence type="ECO:0000256" key="1">
    <source>
        <dbReference type="ARBA" id="ARBA00004141"/>
    </source>
</evidence>
<feature type="compositionally biased region" description="Basic and acidic residues" evidence="5">
    <location>
        <begin position="538"/>
        <end position="548"/>
    </location>
</feature>
<dbReference type="Proteomes" id="UP001183388">
    <property type="component" value="Unassembled WGS sequence"/>
</dbReference>
<keyword evidence="4 6" id="KW-0472">Membrane</keyword>
<reference evidence="9" key="1">
    <citation type="submission" date="2023-07" db="EMBL/GenBank/DDBJ databases">
        <title>30 novel species of actinomycetes from the DSMZ collection.</title>
        <authorList>
            <person name="Nouioui I."/>
        </authorList>
    </citation>
    <scope>NUCLEOTIDE SEQUENCE [LARGE SCALE GENOMIC DNA]</scope>
    <source>
        <strain evidence="9">DSM 44917</strain>
    </source>
</reference>
<protein>
    <submittedName>
        <fullName evidence="8">Phosphatase PAP2 family protein</fullName>
    </submittedName>
</protein>
<evidence type="ECO:0000313" key="9">
    <source>
        <dbReference type="Proteomes" id="UP001183388"/>
    </source>
</evidence>
<feature type="transmembrane region" description="Helical" evidence="6">
    <location>
        <begin position="152"/>
        <end position="169"/>
    </location>
</feature>
<name>A0ABU2L2W0_9ACTN</name>
<evidence type="ECO:0000256" key="2">
    <source>
        <dbReference type="ARBA" id="ARBA00022692"/>
    </source>
</evidence>
<organism evidence="8 9">
    <name type="scientific">Streptomyces boetiae</name>
    <dbReference type="NCBI Taxonomy" id="3075541"/>
    <lineage>
        <taxon>Bacteria</taxon>
        <taxon>Bacillati</taxon>
        <taxon>Actinomycetota</taxon>
        <taxon>Actinomycetes</taxon>
        <taxon>Kitasatosporales</taxon>
        <taxon>Streptomycetaceae</taxon>
        <taxon>Streptomyces</taxon>
    </lineage>
</organism>
<accession>A0ABU2L2W0</accession>
<dbReference type="RefSeq" id="WP_311628478.1">
    <property type="nucleotide sequence ID" value="NZ_JAVREN010000001.1"/>
</dbReference>
<evidence type="ECO:0000256" key="4">
    <source>
        <dbReference type="ARBA" id="ARBA00023136"/>
    </source>
</evidence>
<proteinExistence type="predicted"/>
<keyword evidence="9" id="KW-1185">Reference proteome</keyword>
<sequence>MGPVDVGEWRRLAGLWPLAVGGVVVVRTWGEGGARTPLAEALPGAAGGACAVALALGGLLLTGRPRAAERAAGAALLGLAAALEPPLLLLLLPLLAAGARRPVLGAAGVWAAAVAPGLADAGEWFRTAAPGAAEDQSLHGALLRLGLTGTPARAGFLALAAVVCALAVRRAVRYLTDGQPVLAAAVTGCAALALAPGAPPQLQLWIALTTVGRAGRRRADRYVWPAFALLAVGVDGDVLLPRLAVMAPLGENVPLLAALLAACAVPFLPRAQAGPPEGAPGAGRPNLVLELLLIRVGYWAYSWVRGHADGDRATAEEHGRQVLGLQRVLGLDVERGLNEAVAARRWLADAMDLYYATFHFAVPLTILGWLLLRHPGAYRAARSGLAFTTLFGLAGFWLYPLAPPRLMPGLGYIDTANGVQDLDSPRYGALTGISNPYAAMPSLHVGWSLWCALTLWRLAPWRWLRLAGFAYPLATTLVVMGTANHYLLDAVGGAAAVALGLAASSAVGRALRLRPHAEALRPAPTPPPPAPASRRRPERPDEREPERV</sequence>
<dbReference type="Pfam" id="PF14378">
    <property type="entry name" value="PAP2_3"/>
    <property type="match status" value="1"/>
</dbReference>
<evidence type="ECO:0000256" key="5">
    <source>
        <dbReference type="SAM" id="MobiDB-lite"/>
    </source>
</evidence>
<dbReference type="InterPro" id="IPR026841">
    <property type="entry name" value="Aur1/Ipt1"/>
</dbReference>
<dbReference type="PANTHER" id="PTHR31310:SF7">
    <property type="entry name" value="PA-PHOSPHATASE RELATED-FAMILY PROTEIN DDB_G0268928"/>
    <property type="match status" value="1"/>
</dbReference>
<evidence type="ECO:0000259" key="7">
    <source>
        <dbReference type="Pfam" id="PF14378"/>
    </source>
</evidence>
<feature type="transmembrane region" description="Helical" evidence="6">
    <location>
        <begin position="222"/>
        <end position="240"/>
    </location>
</feature>
<feature type="region of interest" description="Disordered" evidence="5">
    <location>
        <begin position="516"/>
        <end position="548"/>
    </location>
</feature>
<evidence type="ECO:0000256" key="3">
    <source>
        <dbReference type="ARBA" id="ARBA00022989"/>
    </source>
</evidence>
<dbReference type="CDD" id="cd03386">
    <property type="entry name" value="PAP2_Aur1_like"/>
    <property type="match status" value="1"/>
</dbReference>